<evidence type="ECO:0000313" key="3">
    <source>
        <dbReference type="Proteomes" id="UP000789390"/>
    </source>
</evidence>
<feature type="compositionally biased region" description="Low complexity" evidence="1">
    <location>
        <begin position="221"/>
        <end position="237"/>
    </location>
</feature>
<sequence length="545" mass="60609">MACAIPTPHTPVHITRTNNKVRVPIPLPPSIRCGHQSCRGKRGSGPWTGEDRKKQLLDHLKLKHPENGVLNPIFFCTKCRLEFNNFITAGRHGRKCSGEANSISSSLDLTLRSVGANSSISSGRRSSVRTVFPTPEIDGSKLILLYPGVPCQCPRCGWVTLTTKCNAMHSMARHLETRHSLRLEKFWRCSKCGFIEDGIKMRVHDLKCRPPASHPPATCISSEPTLSTPTSLSSQSEANTSEHSSPHEATPPTSHQEEDQDAEDAPNESWLFTLPHHDAEDASRVEDVESPIDSDASLPASIASIPSEPSSPEQSLPSALTPSTSTEANSRRVAAALAIDQSTKDIGRLTSCRTDLQHEDWKYLHRARLDLLPLRGYTWSSFDNKSCRHCGESSENGFHVLNNCKVNLTLATQRHDAVLELLFKLLTRKGYAATINRELPESRLRPDVELQVSGSRLMIDVAISYDHSENLEAAYTRKVLKYEHLGQVQPLVVGSLGSWYPLNEDIRSLLAIDHRSWSAFRRKSRLAAIKGSMEMSLKILRTKIY</sequence>
<feature type="compositionally biased region" description="Low complexity" evidence="1">
    <location>
        <begin position="293"/>
        <end position="326"/>
    </location>
</feature>
<feature type="region of interest" description="Disordered" evidence="1">
    <location>
        <begin position="281"/>
        <end position="328"/>
    </location>
</feature>
<proteinExistence type="predicted"/>
<accession>A0A8J2RDT2</accession>
<evidence type="ECO:0000313" key="2">
    <source>
        <dbReference type="EMBL" id="CAH0102603.1"/>
    </source>
</evidence>
<comment type="caution">
    <text evidence="2">The sequence shown here is derived from an EMBL/GenBank/DDBJ whole genome shotgun (WGS) entry which is preliminary data.</text>
</comment>
<evidence type="ECO:0000256" key="1">
    <source>
        <dbReference type="SAM" id="MobiDB-lite"/>
    </source>
</evidence>
<dbReference type="AlphaFoldDB" id="A0A8J2RDT2"/>
<protein>
    <submittedName>
        <fullName evidence="2">Uncharacterized protein</fullName>
    </submittedName>
</protein>
<dbReference type="Proteomes" id="UP000789390">
    <property type="component" value="Unassembled WGS sequence"/>
</dbReference>
<gene>
    <name evidence="2" type="ORF">DGAL_LOCUS5029</name>
</gene>
<organism evidence="2 3">
    <name type="scientific">Daphnia galeata</name>
    <dbReference type="NCBI Taxonomy" id="27404"/>
    <lineage>
        <taxon>Eukaryota</taxon>
        <taxon>Metazoa</taxon>
        <taxon>Ecdysozoa</taxon>
        <taxon>Arthropoda</taxon>
        <taxon>Crustacea</taxon>
        <taxon>Branchiopoda</taxon>
        <taxon>Diplostraca</taxon>
        <taxon>Cladocera</taxon>
        <taxon>Anomopoda</taxon>
        <taxon>Daphniidae</taxon>
        <taxon>Daphnia</taxon>
    </lineage>
</organism>
<feature type="region of interest" description="Disordered" evidence="1">
    <location>
        <begin position="212"/>
        <end position="265"/>
    </location>
</feature>
<dbReference type="OrthoDB" id="10067100at2759"/>
<reference evidence="2" key="1">
    <citation type="submission" date="2021-11" db="EMBL/GenBank/DDBJ databases">
        <authorList>
            <person name="Schell T."/>
        </authorList>
    </citation>
    <scope>NUCLEOTIDE SEQUENCE</scope>
    <source>
        <strain evidence="2">M5</strain>
    </source>
</reference>
<dbReference type="EMBL" id="CAKKLH010000088">
    <property type="protein sequence ID" value="CAH0102603.1"/>
    <property type="molecule type" value="Genomic_DNA"/>
</dbReference>
<keyword evidence="3" id="KW-1185">Reference proteome</keyword>
<name>A0A8J2RDT2_9CRUS</name>